<proteinExistence type="predicted"/>
<evidence type="ECO:0000313" key="1">
    <source>
        <dbReference type="EMBL" id="HIZ32426.1"/>
    </source>
</evidence>
<accession>A0A9D2E7Z0</accession>
<dbReference type="InterPro" id="IPR006597">
    <property type="entry name" value="Sel1-like"/>
</dbReference>
<protein>
    <submittedName>
        <fullName evidence="1">SEL1-like repeat protein</fullName>
    </submittedName>
</protein>
<sequence>MKKKQTTAFTYDAPGDTPESLAKALAQTDCLPGHFGRDGLLAMACYRGWGVEADPEEAFRHAKRGMQAGDALACYVLGLMCANGDTPDQRTGGPRQEYDHYDAERFMQMAAEAGGPWAVKAHLWLGDYFMDSCRGEDPDEGREHYQVAADLAGRLG</sequence>
<reference evidence="1" key="1">
    <citation type="journal article" date="2021" name="PeerJ">
        <title>Extensive microbial diversity within the chicken gut microbiome revealed by metagenomics and culture.</title>
        <authorList>
            <person name="Gilroy R."/>
            <person name="Ravi A."/>
            <person name="Getino M."/>
            <person name="Pursley I."/>
            <person name="Horton D.L."/>
            <person name="Alikhan N.F."/>
            <person name="Baker D."/>
            <person name="Gharbi K."/>
            <person name="Hall N."/>
            <person name="Watson M."/>
            <person name="Adriaenssens E.M."/>
            <person name="Foster-Nyarko E."/>
            <person name="Jarju S."/>
            <person name="Secka A."/>
            <person name="Antonio M."/>
            <person name="Oren A."/>
            <person name="Chaudhuri R.R."/>
            <person name="La Ragione R."/>
            <person name="Hildebrand F."/>
            <person name="Pallen M.J."/>
        </authorList>
    </citation>
    <scope>NUCLEOTIDE SEQUENCE</scope>
    <source>
        <strain evidence="1">ChiHjej9B8-1298</strain>
    </source>
</reference>
<dbReference type="InterPro" id="IPR011990">
    <property type="entry name" value="TPR-like_helical_dom_sf"/>
</dbReference>
<evidence type="ECO:0000313" key="2">
    <source>
        <dbReference type="Proteomes" id="UP000824028"/>
    </source>
</evidence>
<dbReference type="Pfam" id="PF08238">
    <property type="entry name" value="Sel1"/>
    <property type="match status" value="3"/>
</dbReference>
<dbReference type="SUPFAM" id="SSF81901">
    <property type="entry name" value="HCP-like"/>
    <property type="match status" value="1"/>
</dbReference>
<reference evidence="1" key="2">
    <citation type="submission" date="2021-04" db="EMBL/GenBank/DDBJ databases">
        <authorList>
            <person name="Gilroy R."/>
        </authorList>
    </citation>
    <scope>NUCLEOTIDE SEQUENCE</scope>
    <source>
        <strain evidence="1">ChiHjej9B8-1298</strain>
    </source>
</reference>
<dbReference type="Proteomes" id="UP000824028">
    <property type="component" value="Unassembled WGS sequence"/>
</dbReference>
<organism evidence="1 2">
    <name type="scientific">Candidatus Bacteroides merdigallinarum</name>
    <dbReference type="NCBI Taxonomy" id="2838473"/>
    <lineage>
        <taxon>Bacteria</taxon>
        <taxon>Pseudomonadati</taxon>
        <taxon>Bacteroidota</taxon>
        <taxon>Bacteroidia</taxon>
        <taxon>Bacteroidales</taxon>
        <taxon>Bacteroidaceae</taxon>
        <taxon>Bacteroides</taxon>
    </lineage>
</organism>
<comment type="caution">
    <text evidence="1">The sequence shown here is derived from an EMBL/GenBank/DDBJ whole genome shotgun (WGS) entry which is preliminary data.</text>
</comment>
<dbReference type="EMBL" id="DXBX01000021">
    <property type="protein sequence ID" value="HIZ32426.1"/>
    <property type="molecule type" value="Genomic_DNA"/>
</dbReference>
<dbReference type="AlphaFoldDB" id="A0A9D2E7Z0"/>
<dbReference type="Gene3D" id="1.25.40.10">
    <property type="entry name" value="Tetratricopeptide repeat domain"/>
    <property type="match status" value="1"/>
</dbReference>
<gene>
    <name evidence="1" type="ORF">H9814_02595</name>
</gene>
<name>A0A9D2E7Z0_9BACE</name>